<feature type="transmembrane region" description="Helical" evidence="1">
    <location>
        <begin position="216"/>
        <end position="235"/>
    </location>
</feature>
<keyword evidence="1" id="KW-1133">Transmembrane helix</keyword>
<dbReference type="EMBL" id="JAQQWE010000003">
    <property type="protein sequence ID" value="KAK7959243.1"/>
    <property type="molecule type" value="Genomic_DNA"/>
</dbReference>
<dbReference type="GeneID" id="92073381"/>
<gene>
    <name evidence="2" type="ORF">PG986_004097</name>
</gene>
<feature type="transmembrane region" description="Helical" evidence="1">
    <location>
        <begin position="156"/>
        <end position="178"/>
    </location>
</feature>
<organism evidence="2 3">
    <name type="scientific">Apiospora aurea</name>
    <dbReference type="NCBI Taxonomy" id="335848"/>
    <lineage>
        <taxon>Eukaryota</taxon>
        <taxon>Fungi</taxon>
        <taxon>Dikarya</taxon>
        <taxon>Ascomycota</taxon>
        <taxon>Pezizomycotina</taxon>
        <taxon>Sordariomycetes</taxon>
        <taxon>Xylariomycetidae</taxon>
        <taxon>Amphisphaeriales</taxon>
        <taxon>Apiosporaceae</taxon>
        <taxon>Apiospora</taxon>
    </lineage>
</organism>
<evidence type="ECO:0000256" key="1">
    <source>
        <dbReference type="SAM" id="Phobius"/>
    </source>
</evidence>
<dbReference type="RefSeq" id="XP_066702946.1">
    <property type="nucleotide sequence ID" value="XM_066840319.1"/>
</dbReference>
<reference evidence="2 3" key="1">
    <citation type="submission" date="2023-01" db="EMBL/GenBank/DDBJ databases">
        <title>Analysis of 21 Apiospora genomes using comparative genomics revels a genus with tremendous synthesis potential of carbohydrate active enzymes and secondary metabolites.</title>
        <authorList>
            <person name="Sorensen T."/>
        </authorList>
    </citation>
    <scope>NUCLEOTIDE SEQUENCE [LARGE SCALE GENOMIC DNA]</scope>
    <source>
        <strain evidence="2 3">CBS 24483</strain>
    </source>
</reference>
<feature type="transmembrane region" description="Helical" evidence="1">
    <location>
        <begin position="190"/>
        <end position="210"/>
    </location>
</feature>
<keyword evidence="3" id="KW-1185">Reference proteome</keyword>
<keyword evidence="1" id="KW-0472">Membrane</keyword>
<name>A0ABR1QLU9_9PEZI</name>
<evidence type="ECO:0000313" key="3">
    <source>
        <dbReference type="Proteomes" id="UP001391051"/>
    </source>
</evidence>
<sequence>MPLGAHTGLDALTYLRNTQETPYWYLVVDILIAASRHVERRDNTRTEMIQRAVRDVKREVKHHLRVLTARDPDGVSKELKFGIDLRICILERLDDEIPRFCYLDNITVAVTSLMVISMACGLVPACIGFAGFYSPQLPVLPATSEDGKGSSSGPDYMWLIASTVLAVFGNLFSVVPLFTHTSVSVSRATWGFIMVSMALGAVSVASYPFLDKAWSSLLSFCCTFFSLGAVFILTHNTAADISVNMSQ</sequence>
<keyword evidence="1" id="KW-0812">Transmembrane</keyword>
<comment type="caution">
    <text evidence="2">The sequence shown here is derived from an EMBL/GenBank/DDBJ whole genome shotgun (WGS) entry which is preliminary data.</text>
</comment>
<proteinExistence type="predicted"/>
<evidence type="ECO:0000313" key="2">
    <source>
        <dbReference type="EMBL" id="KAK7959243.1"/>
    </source>
</evidence>
<dbReference type="Proteomes" id="UP001391051">
    <property type="component" value="Unassembled WGS sequence"/>
</dbReference>
<protein>
    <submittedName>
        <fullName evidence="2">Uncharacterized protein</fullName>
    </submittedName>
</protein>
<accession>A0ABR1QLU9</accession>
<feature type="transmembrane region" description="Helical" evidence="1">
    <location>
        <begin position="106"/>
        <end position="133"/>
    </location>
</feature>